<dbReference type="PANTHER" id="PTHR10000:SF8">
    <property type="entry name" value="HAD SUPERFAMILY HYDROLASE-LIKE, TYPE 3"/>
    <property type="match status" value="1"/>
</dbReference>
<dbReference type="InterPro" id="IPR023214">
    <property type="entry name" value="HAD_sf"/>
</dbReference>
<dbReference type="SUPFAM" id="SSF56784">
    <property type="entry name" value="HAD-like"/>
    <property type="match status" value="1"/>
</dbReference>
<dbReference type="Gene3D" id="3.40.50.1000">
    <property type="entry name" value="HAD superfamily/HAD-like"/>
    <property type="match status" value="1"/>
</dbReference>
<comment type="caution">
    <text evidence="1">The sequence shown here is derived from an EMBL/GenBank/DDBJ whole genome shotgun (WGS) entry which is preliminary data.</text>
</comment>
<reference evidence="1" key="2">
    <citation type="submission" date="2020-09" db="EMBL/GenBank/DDBJ databases">
        <authorList>
            <person name="Sun Q."/>
            <person name="Kim S."/>
        </authorList>
    </citation>
    <scope>NUCLEOTIDE SEQUENCE</scope>
    <source>
        <strain evidence="1">KCTC 23430</strain>
    </source>
</reference>
<reference evidence="1" key="1">
    <citation type="journal article" date="2014" name="Int. J. Syst. Evol. Microbiol.">
        <title>Complete genome sequence of Corynebacterium casei LMG S-19264T (=DSM 44701T), isolated from a smear-ripened cheese.</title>
        <authorList>
            <consortium name="US DOE Joint Genome Institute (JGI-PGF)"/>
            <person name="Walter F."/>
            <person name="Albersmeier A."/>
            <person name="Kalinowski J."/>
            <person name="Ruckert C."/>
        </authorList>
    </citation>
    <scope>NUCLEOTIDE SEQUENCE</scope>
    <source>
        <strain evidence="1">KCTC 23430</strain>
    </source>
</reference>
<dbReference type="Pfam" id="PF08282">
    <property type="entry name" value="Hydrolase_3"/>
    <property type="match status" value="1"/>
</dbReference>
<dbReference type="InterPro" id="IPR036412">
    <property type="entry name" value="HAD-like_sf"/>
</dbReference>
<dbReference type="RefSeq" id="WP_189475461.1">
    <property type="nucleotide sequence ID" value="NZ_BMYM01000001.1"/>
</dbReference>
<organism evidence="1 2">
    <name type="scientific">Parahalioglobus pacificus</name>
    <dbReference type="NCBI Taxonomy" id="930806"/>
    <lineage>
        <taxon>Bacteria</taxon>
        <taxon>Pseudomonadati</taxon>
        <taxon>Pseudomonadota</taxon>
        <taxon>Gammaproteobacteria</taxon>
        <taxon>Cellvibrionales</taxon>
        <taxon>Halieaceae</taxon>
        <taxon>Parahalioglobus</taxon>
    </lineage>
</organism>
<name>A0A918XEU0_9GAMM</name>
<dbReference type="InterPro" id="IPR006379">
    <property type="entry name" value="HAD-SF_hydro_IIB"/>
</dbReference>
<sequence length="276" mass="30723">MDLVVFDLDGTLLNKQSEISPYTRETLKLLRERNIAYTVATGRTLHATRDLITDHGFDLPQIYKNGVITWSPQSQSYCDQHLLTQNEIRHILETFISAEITPFLFTLEPGNHHAIYHSPLLNEAEKRLVEMFRKDRGLPVLPISEIPATADLTNISALGQREPIEQVAAMVEHEAGLVAYMGVAIEDANLCWMDIHHSAGSKGDAASRLKTDLGLERIVCFGDSDNDLSMFACADECYAPENAKAPLKAAATAVIGHHDEDGIAKFLRERFDLPNN</sequence>
<dbReference type="Gene3D" id="3.30.1240.10">
    <property type="match status" value="1"/>
</dbReference>
<protein>
    <submittedName>
        <fullName evidence="1">Haloacid dehalogenase</fullName>
    </submittedName>
</protein>
<dbReference type="GO" id="GO:0000287">
    <property type="term" value="F:magnesium ion binding"/>
    <property type="evidence" value="ECO:0007669"/>
    <property type="project" value="TreeGrafter"/>
</dbReference>
<dbReference type="PANTHER" id="PTHR10000">
    <property type="entry name" value="PHOSPHOSERINE PHOSPHATASE"/>
    <property type="match status" value="1"/>
</dbReference>
<dbReference type="EMBL" id="BMYM01000001">
    <property type="protein sequence ID" value="GHD28869.1"/>
    <property type="molecule type" value="Genomic_DNA"/>
</dbReference>
<accession>A0A918XEU0</accession>
<proteinExistence type="predicted"/>
<gene>
    <name evidence="1" type="ORF">GCM10007053_08690</name>
</gene>
<dbReference type="PROSITE" id="PS01229">
    <property type="entry name" value="COF_2"/>
    <property type="match status" value="1"/>
</dbReference>
<keyword evidence="2" id="KW-1185">Reference proteome</keyword>
<dbReference type="GO" id="GO:0016791">
    <property type="term" value="F:phosphatase activity"/>
    <property type="evidence" value="ECO:0007669"/>
    <property type="project" value="TreeGrafter"/>
</dbReference>
<dbReference type="GO" id="GO:0005829">
    <property type="term" value="C:cytosol"/>
    <property type="evidence" value="ECO:0007669"/>
    <property type="project" value="TreeGrafter"/>
</dbReference>
<dbReference type="AlphaFoldDB" id="A0A918XEU0"/>
<evidence type="ECO:0000313" key="2">
    <source>
        <dbReference type="Proteomes" id="UP000644693"/>
    </source>
</evidence>
<evidence type="ECO:0000313" key="1">
    <source>
        <dbReference type="EMBL" id="GHD28869.1"/>
    </source>
</evidence>
<dbReference type="PROSITE" id="PS01228">
    <property type="entry name" value="COF_1"/>
    <property type="match status" value="1"/>
</dbReference>
<dbReference type="NCBIfam" id="TIGR01484">
    <property type="entry name" value="HAD-SF-IIB"/>
    <property type="match status" value="1"/>
</dbReference>
<dbReference type="Proteomes" id="UP000644693">
    <property type="component" value="Unassembled WGS sequence"/>
</dbReference>